<organism evidence="4 6">
    <name type="scientific">Dracunculus medinensis</name>
    <name type="common">Guinea worm</name>
    <dbReference type="NCBI Taxonomy" id="318479"/>
    <lineage>
        <taxon>Eukaryota</taxon>
        <taxon>Metazoa</taxon>
        <taxon>Ecdysozoa</taxon>
        <taxon>Nematoda</taxon>
        <taxon>Chromadorea</taxon>
        <taxon>Rhabditida</taxon>
        <taxon>Spirurina</taxon>
        <taxon>Dracunculoidea</taxon>
        <taxon>Dracunculidae</taxon>
        <taxon>Dracunculus</taxon>
    </lineage>
</organism>
<accession>A0A0N4UAH6</accession>
<dbReference type="OrthoDB" id="5860800at2759"/>
<feature type="compositionally biased region" description="Polar residues" evidence="1">
    <location>
        <begin position="68"/>
        <end position="82"/>
    </location>
</feature>
<evidence type="ECO:0000313" key="4">
    <source>
        <dbReference type="Proteomes" id="UP000038040"/>
    </source>
</evidence>
<dbReference type="InterPro" id="IPR058903">
    <property type="entry name" value="Spectrin_YLPM1-like"/>
</dbReference>
<dbReference type="Pfam" id="PF26583">
    <property type="entry name" value="Spectrin_YLPM1"/>
    <property type="match status" value="1"/>
</dbReference>
<feature type="region of interest" description="Disordered" evidence="1">
    <location>
        <begin position="124"/>
        <end position="150"/>
    </location>
</feature>
<reference evidence="3 5" key="2">
    <citation type="submission" date="2018-11" db="EMBL/GenBank/DDBJ databases">
        <authorList>
            <consortium name="Pathogen Informatics"/>
        </authorList>
    </citation>
    <scope>NUCLEOTIDE SEQUENCE [LARGE SCALE GENOMIC DNA]</scope>
</reference>
<dbReference type="Proteomes" id="UP000274756">
    <property type="component" value="Unassembled WGS sequence"/>
</dbReference>
<feature type="region of interest" description="Disordered" evidence="1">
    <location>
        <begin position="59"/>
        <end position="102"/>
    </location>
</feature>
<sequence length="323" mass="37557">MSKRLSPEEELEKQYRDYKAQFEQWKEKNKNSVGTEAYIAYVEQFEAWERDVDRRREMIRSKTESEASESQATQVKTQTSGATEGKRKKEQDLKGEQQRKQQLEAEAAAQAVAYAKHQQSYLAHHQAALQKEHEMRQASATSVVSQESVKTLDSKPPGIMFHLYRNKNFLRFLLPEKFREEIDSIVYFLEPIDANQVAETMKQMAQLAQVMMNDQHDQHMDSDAIYQHSLSTHSVIQPQHPAPPPQLWGNDRAIYDSNDPLFKKWGMRAAPPYHKPAYRPPPPEYQIPPCWLFLEQMKEEKLIIAPQVNLPPPILPKFAVKQL</sequence>
<evidence type="ECO:0000256" key="1">
    <source>
        <dbReference type="SAM" id="MobiDB-lite"/>
    </source>
</evidence>
<evidence type="ECO:0000313" key="6">
    <source>
        <dbReference type="WBParaSite" id="DME_0000415201-mRNA-1"/>
    </source>
</evidence>
<keyword evidence="5" id="KW-1185">Reference proteome</keyword>
<feature type="domain" description="YLPM1-like spectrin repeat" evidence="2">
    <location>
        <begin position="7"/>
        <end position="74"/>
    </location>
</feature>
<feature type="compositionally biased region" description="Basic and acidic residues" evidence="1">
    <location>
        <begin position="84"/>
        <end position="102"/>
    </location>
</feature>
<evidence type="ECO:0000313" key="5">
    <source>
        <dbReference type="Proteomes" id="UP000274756"/>
    </source>
</evidence>
<dbReference type="WBParaSite" id="DME_0000415201-mRNA-1">
    <property type="protein sequence ID" value="DME_0000415201-mRNA-1"/>
    <property type="gene ID" value="DME_0000415201"/>
</dbReference>
<evidence type="ECO:0000313" key="3">
    <source>
        <dbReference type="EMBL" id="VDN58062.1"/>
    </source>
</evidence>
<dbReference type="Proteomes" id="UP000038040">
    <property type="component" value="Unplaced"/>
</dbReference>
<reference evidence="6" key="1">
    <citation type="submission" date="2017-02" db="UniProtKB">
        <authorList>
            <consortium name="WormBaseParasite"/>
        </authorList>
    </citation>
    <scope>IDENTIFICATION</scope>
</reference>
<name>A0A0N4UAH6_DRAME</name>
<proteinExistence type="predicted"/>
<protein>
    <recommendedName>
        <fullName evidence="2">YLPM1-like spectrin repeat domain-containing protein</fullName>
    </recommendedName>
</protein>
<dbReference type="EMBL" id="UYYG01001165">
    <property type="protein sequence ID" value="VDN58062.1"/>
    <property type="molecule type" value="Genomic_DNA"/>
</dbReference>
<feature type="compositionally biased region" description="Polar residues" evidence="1">
    <location>
        <begin position="138"/>
        <end position="150"/>
    </location>
</feature>
<gene>
    <name evidence="3" type="ORF">DME_LOCUS8035</name>
</gene>
<evidence type="ECO:0000259" key="2">
    <source>
        <dbReference type="Pfam" id="PF26583"/>
    </source>
</evidence>
<dbReference type="AlphaFoldDB" id="A0A0N4UAH6"/>